<dbReference type="PANTHER" id="PTHR44846:SF17">
    <property type="entry name" value="GNTR-FAMILY TRANSCRIPTIONAL REGULATOR"/>
    <property type="match status" value="1"/>
</dbReference>
<evidence type="ECO:0000256" key="2">
    <source>
        <dbReference type="ARBA" id="ARBA00023125"/>
    </source>
</evidence>
<dbReference type="Pfam" id="PF07702">
    <property type="entry name" value="UTRA"/>
    <property type="match status" value="1"/>
</dbReference>
<keyword evidence="6" id="KW-1185">Reference proteome</keyword>
<proteinExistence type="predicted"/>
<comment type="caution">
    <text evidence="5">The sequence shown here is derived from an EMBL/GenBank/DDBJ whole genome shotgun (WGS) entry which is preliminary data.</text>
</comment>
<evidence type="ECO:0000313" key="5">
    <source>
        <dbReference type="EMBL" id="TDU89182.1"/>
    </source>
</evidence>
<dbReference type="GO" id="GO:0045892">
    <property type="term" value="P:negative regulation of DNA-templated transcription"/>
    <property type="evidence" value="ECO:0007669"/>
    <property type="project" value="TreeGrafter"/>
</dbReference>
<feature type="domain" description="HTH gntR-type" evidence="4">
    <location>
        <begin position="1"/>
        <end position="67"/>
    </location>
</feature>
<dbReference type="AlphaFoldDB" id="A0A4R7TAW8"/>
<dbReference type="SMART" id="SM00866">
    <property type="entry name" value="UTRA"/>
    <property type="match status" value="1"/>
</dbReference>
<keyword evidence="2" id="KW-0238">DNA-binding</keyword>
<keyword evidence="3" id="KW-0804">Transcription</keyword>
<organism evidence="5 6">
    <name type="scientific">Kribbella voronezhensis</name>
    <dbReference type="NCBI Taxonomy" id="2512212"/>
    <lineage>
        <taxon>Bacteria</taxon>
        <taxon>Bacillati</taxon>
        <taxon>Actinomycetota</taxon>
        <taxon>Actinomycetes</taxon>
        <taxon>Propionibacteriales</taxon>
        <taxon>Kribbellaceae</taxon>
        <taxon>Kribbella</taxon>
    </lineage>
</organism>
<dbReference type="GO" id="GO:0003677">
    <property type="term" value="F:DNA binding"/>
    <property type="evidence" value="ECO:0007669"/>
    <property type="project" value="UniProtKB-KW"/>
</dbReference>
<dbReference type="InterPro" id="IPR000524">
    <property type="entry name" value="Tscrpt_reg_HTH_GntR"/>
</dbReference>
<protein>
    <submittedName>
        <fullName evidence="5">GntR family transcriptional regulator</fullName>
    </submittedName>
</protein>
<dbReference type="SUPFAM" id="SSF64288">
    <property type="entry name" value="Chorismate lyase-like"/>
    <property type="match status" value="1"/>
</dbReference>
<dbReference type="SUPFAM" id="SSF46785">
    <property type="entry name" value="Winged helix' DNA-binding domain"/>
    <property type="match status" value="1"/>
</dbReference>
<dbReference type="PROSITE" id="PS50949">
    <property type="entry name" value="HTH_GNTR"/>
    <property type="match status" value="1"/>
</dbReference>
<dbReference type="EMBL" id="SOCE01000001">
    <property type="protein sequence ID" value="TDU89182.1"/>
    <property type="molecule type" value="Genomic_DNA"/>
</dbReference>
<evidence type="ECO:0000259" key="4">
    <source>
        <dbReference type="PROSITE" id="PS50949"/>
    </source>
</evidence>
<dbReference type="InterPro" id="IPR036390">
    <property type="entry name" value="WH_DNA-bd_sf"/>
</dbReference>
<dbReference type="GO" id="GO:0003700">
    <property type="term" value="F:DNA-binding transcription factor activity"/>
    <property type="evidence" value="ECO:0007669"/>
    <property type="project" value="InterPro"/>
</dbReference>
<name>A0A4R7TAW8_9ACTN</name>
<dbReference type="RefSeq" id="WP_133979183.1">
    <property type="nucleotide sequence ID" value="NZ_SOCE01000001.1"/>
</dbReference>
<gene>
    <name evidence="5" type="ORF">EV138_2742</name>
</gene>
<dbReference type="SMART" id="SM00345">
    <property type="entry name" value="HTH_GNTR"/>
    <property type="match status" value="1"/>
</dbReference>
<sequence>MPETLQERVARLIRDSLGEPGSALPSEAELVDRYGASRNTVRAALAALEAEGLITSSQGRTRQVRKIRRWEWKMAEWEKAHNNDGDAWANTIKAQGGIPKNDLQILSIQAPADVAEALKIPAGTAIQARNRLRWVNDEPHQLSDSYFPPFVTDGNELFWNPSDLGVQGGLLAATGHKQTRWHDTLTARMPSADESQRLMMAPGTPLLIHTRVGYDAEGRPVRYMVSRMAADRVEVSYDLNTDD</sequence>
<dbReference type="InterPro" id="IPR011663">
    <property type="entry name" value="UTRA"/>
</dbReference>
<dbReference type="InterPro" id="IPR036388">
    <property type="entry name" value="WH-like_DNA-bd_sf"/>
</dbReference>
<accession>A0A4R7TAW8</accession>
<dbReference type="Pfam" id="PF00392">
    <property type="entry name" value="GntR"/>
    <property type="match status" value="1"/>
</dbReference>
<dbReference type="Proteomes" id="UP000295151">
    <property type="component" value="Unassembled WGS sequence"/>
</dbReference>
<dbReference type="Gene3D" id="3.40.1410.10">
    <property type="entry name" value="Chorismate lyase-like"/>
    <property type="match status" value="1"/>
</dbReference>
<dbReference type="InterPro" id="IPR028978">
    <property type="entry name" value="Chorismate_lyase_/UTRA_dom_sf"/>
</dbReference>
<keyword evidence="1" id="KW-0805">Transcription regulation</keyword>
<dbReference type="PRINTS" id="PR00035">
    <property type="entry name" value="HTHGNTR"/>
</dbReference>
<dbReference type="PANTHER" id="PTHR44846">
    <property type="entry name" value="MANNOSYL-D-GLYCERATE TRANSPORT/METABOLISM SYSTEM REPRESSOR MNGR-RELATED"/>
    <property type="match status" value="1"/>
</dbReference>
<dbReference type="OrthoDB" id="3210131at2"/>
<reference evidence="5 6" key="1">
    <citation type="submission" date="2019-03" db="EMBL/GenBank/DDBJ databases">
        <title>Genomic Encyclopedia of Type Strains, Phase III (KMG-III): the genomes of soil and plant-associated and newly described type strains.</title>
        <authorList>
            <person name="Whitman W."/>
        </authorList>
    </citation>
    <scope>NUCLEOTIDE SEQUENCE [LARGE SCALE GENOMIC DNA]</scope>
    <source>
        <strain evidence="5 6">VKM Ac-2575</strain>
    </source>
</reference>
<evidence type="ECO:0000313" key="6">
    <source>
        <dbReference type="Proteomes" id="UP000295151"/>
    </source>
</evidence>
<dbReference type="InterPro" id="IPR050679">
    <property type="entry name" value="Bact_HTH_transcr_reg"/>
</dbReference>
<evidence type="ECO:0000256" key="3">
    <source>
        <dbReference type="ARBA" id="ARBA00023163"/>
    </source>
</evidence>
<dbReference type="Gene3D" id="1.10.10.10">
    <property type="entry name" value="Winged helix-like DNA-binding domain superfamily/Winged helix DNA-binding domain"/>
    <property type="match status" value="1"/>
</dbReference>
<evidence type="ECO:0000256" key="1">
    <source>
        <dbReference type="ARBA" id="ARBA00023015"/>
    </source>
</evidence>